<keyword evidence="2" id="KW-1185">Reference proteome</keyword>
<dbReference type="Proteomes" id="UP000030711">
    <property type="component" value="Chromosome 4"/>
</dbReference>
<evidence type="ECO:0000313" key="2">
    <source>
        <dbReference type="Proteomes" id="UP000030711"/>
    </source>
</evidence>
<comment type="caution">
    <text evidence="1">The sequence shown here is derived from an EMBL/GenBank/DDBJ whole genome shotgun (WGS) entry which is preliminary data.</text>
</comment>
<proteinExistence type="predicted"/>
<sequence length="644" mass="72174">MKVVQQLLLVAVAWWLRQGGATIVAGHCAHRCGRVPIPYPFGLERHCARSEEFLLNCTTTDGSGGQLWLGNTPIRKISFGDSTMVVSIPELHDCYNKTGWSVNRSDNLYIDLSSYPPYRLSSTRNNLTVLGCDTYVLMTDRDRFFRSGCISYCSEYVDLAKETTCSGLGCCQASIPKGLKMLRIRISSVDGHVSVSQFNPCGVAFVGDKMSFNLSSRRLPTLNDLGKRADLVLDWMIGWDVTCAQARLNQSSYGCGNNTDCDDFTDGQGYRCFCKAGYEGNPYNRSRGCKVILVPVVCIYAGALASVTWNWRIRKINFKRNRGKFFKSQGVQIFTEAELAKATNNYDESKKLGEGSFGSVYKGRVAVGKSGSGFVNRGRTTMDIEVAVKKPKDVHKPLMKKEFQDELLTMMQTNHKNMVKLYGICLETRIPLLVYEYILNDTHLNTLFKHIHPEVSTFLRSWKNQLKIATEATLAIKEMHSSEIIHGNIKSMNILIDQNYSVKISDFGTSVLKSLQHSHIVATEIEGTLDYIDPEYLTTGKLTIKSDVYNFGAVLMDFVANKSEEPISIIPHFISSVNDGTLFDVINFKAASEDEIKEVEVVAKIAVKCLDQSNRKRPTMSEVAQQIPPIPIWERVPPFAEEMK</sequence>
<gene>
    <name evidence="1" type="ORF">EUGRSUZ_D00139</name>
</gene>
<organism evidence="1 2">
    <name type="scientific">Eucalyptus grandis</name>
    <name type="common">Flooded gum</name>
    <dbReference type="NCBI Taxonomy" id="71139"/>
    <lineage>
        <taxon>Eukaryota</taxon>
        <taxon>Viridiplantae</taxon>
        <taxon>Streptophyta</taxon>
        <taxon>Embryophyta</taxon>
        <taxon>Tracheophyta</taxon>
        <taxon>Spermatophyta</taxon>
        <taxon>Magnoliopsida</taxon>
        <taxon>eudicotyledons</taxon>
        <taxon>Gunneridae</taxon>
        <taxon>Pentapetalae</taxon>
        <taxon>rosids</taxon>
        <taxon>malvids</taxon>
        <taxon>Myrtales</taxon>
        <taxon>Myrtaceae</taxon>
        <taxon>Myrtoideae</taxon>
        <taxon>Eucalypteae</taxon>
        <taxon>Eucalyptus</taxon>
    </lineage>
</organism>
<protein>
    <submittedName>
        <fullName evidence="1">Uncharacterized protein</fullName>
    </submittedName>
</protein>
<reference evidence="1 2" key="1">
    <citation type="journal article" date="2014" name="Nature">
        <title>The genome of Eucalyptus grandis.</title>
        <authorList>
            <person name="Myburg A.A."/>
            <person name="Grattapaglia D."/>
            <person name="Tuskan G.A."/>
            <person name="Hellsten U."/>
            <person name="Hayes R.D."/>
            <person name="Grimwood J."/>
            <person name="Jenkins J."/>
            <person name="Lindquist E."/>
            <person name="Tice H."/>
            <person name="Bauer D."/>
            <person name="Goodstein D.M."/>
            <person name="Dubchak I."/>
            <person name="Poliakov A."/>
            <person name="Mizrachi E."/>
            <person name="Kullan A.R."/>
            <person name="Hussey S.G."/>
            <person name="Pinard D."/>
            <person name="van der Merwe K."/>
            <person name="Singh P."/>
            <person name="van Jaarsveld I."/>
            <person name="Silva-Junior O.B."/>
            <person name="Togawa R.C."/>
            <person name="Pappas M.R."/>
            <person name="Faria D.A."/>
            <person name="Sansaloni C.P."/>
            <person name="Petroli C.D."/>
            <person name="Yang X."/>
            <person name="Ranjan P."/>
            <person name="Tschaplinski T.J."/>
            <person name="Ye C.Y."/>
            <person name="Li T."/>
            <person name="Sterck L."/>
            <person name="Vanneste K."/>
            <person name="Murat F."/>
            <person name="Soler M."/>
            <person name="Clemente H.S."/>
            <person name="Saidi N."/>
            <person name="Cassan-Wang H."/>
            <person name="Dunand C."/>
            <person name="Hefer C.A."/>
            <person name="Bornberg-Bauer E."/>
            <person name="Kersting A.R."/>
            <person name="Vining K."/>
            <person name="Amarasinghe V."/>
            <person name="Ranik M."/>
            <person name="Naithani S."/>
            <person name="Elser J."/>
            <person name="Boyd A.E."/>
            <person name="Liston A."/>
            <person name="Spatafora J.W."/>
            <person name="Dharmwardhana P."/>
            <person name="Raja R."/>
            <person name="Sullivan C."/>
            <person name="Romanel E."/>
            <person name="Alves-Ferreira M."/>
            <person name="Kulheim C."/>
            <person name="Foley W."/>
            <person name="Carocha V."/>
            <person name="Paiva J."/>
            <person name="Kudrna D."/>
            <person name="Brommonschenkel S.H."/>
            <person name="Pasquali G."/>
            <person name="Byrne M."/>
            <person name="Rigault P."/>
            <person name="Tibbits J."/>
            <person name="Spokevicius A."/>
            <person name="Jones R.C."/>
            <person name="Steane D.A."/>
            <person name="Vaillancourt R.E."/>
            <person name="Potts B.M."/>
            <person name="Joubert F."/>
            <person name="Barry K."/>
            <person name="Pappas G.J."/>
            <person name="Strauss S.H."/>
            <person name="Jaiswal P."/>
            <person name="Grima-Pettenati J."/>
            <person name="Salse J."/>
            <person name="Van de Peer Y."/>
            <person name="Rokhsar D.S."/>
            <person name="Schmutz J."/>
        </authorList>
    </citation>
    <scope>NUCLEOTIDE SEQUENCE [LARGE SCALE GENOMIC DNA]</scope>
    <source>
        <strain evidence="2">cv. BRASUZ1</strain>
        <tissue evidence="1">Leaf extractions</tissue>
    </source>
</reference>
<name>A0ACC3L1Y0_EUCGR</name>
<evidence type="ECO:0000313" key="1">
    <source>
        <dbReference type="EMBL" id="KAK3432625.1"/>
    </source>
</evidence>
<accession>A0ACC3L1Y0</accession>
<dbReference type="EMBL" id="CM064438">
    <property type="protein sequence ID" value="KAK3432625.1"/>
    <property type="molecule type" value="Genomic_DNA"/>
</dbReference>